<protein>
    <submittedName>
        <fullName evidence="2">Uncharacterized protein</fullName>
    </submittedName>
</protein>
<dbReference type="Proteomes" id="UP001375240">
    <property type="component" value="Unassembled WGS sequence"/>
</dbReference>
<reference evidence="2 3" key="1">
    <citation type="submission" date="2019-10" db="EMBL/GenBank/DDBJ databases">
        <authorList>
            <person name="Palmer J.M."/>
        </authorList>
    </citation>
    <scope>NUCLEOTIDE SEQUENCE [LARGE SCALE GENOMIC DNA]</scope>
    <source>
        <strain evidence="2 3">TWF696</strain>
    </source>
</reference>
<evidence type="ECO:0000256" key="1">
    <source>
        <dbReference type="SAM" id="MobiDB-lite"/>
    </source>
</evidence>
<comment type="caution">
    <text evidence="2">The sequence shown here is derived from an EMBL/GenBank/DDBJ whole genome shotgun (WGS) entry which is preliminary data.</text>
</comment>
<accession>A0AAV9VD75</accession>
<dbReference type="AlphaFoldDB" id="A0AAV9VD75"/>
<name>A0AAV9VD75_9PEZI</name>
<sequence>METPTTKPGPSLPPPTLPAPSLPAPTLPAPTLPTPTLPNIACPEPVILPNGLPWKTLALKTRWNRIRTEAELQELEDCFRRDLVERGLLADSTLETPESPLNTQVRRETIARGLERLAHESSEWVMDQIMNPKKPTTTIIDEENPLNQMMKLAAYHSTPEYTANQAKPLQYPELGRLNLPFIPTMLGGSVPQQSSPPDSPVEAKPFNRMGFFLEKHREQLELTLAFKIFEDQKAAAEKIVEQAKKYLTELPEREAQRLKDQEERHRRNMAALEEKFAAEDREKEERRLAQIRERQAELERARAAAAELERARAAAAEQAKRDAEEKRENERRAREQKEREEAEQQRLLAEQQRLLAQQELERRQQELAEKARKSAEDDKFRRAQVATNPAGFQAEIAGQAQKMVATMPYLSEEALAHIKGALTEQIGYRHTYLAAMARMAPADAVARRHPDSMAAAFEQYARTRYNMEVVLIRSKAIKITYRSRDLTDLKYKMAKRTTQMVGSKAGYFNAARELIKLLSDVASNLDAQGVVSNIVVADFAMARQPKEGTLAPPVLFLALYNFTKTILTKAIAEGPDDMAMLKALAMTLNAVVGGRAKYWPAVAVSSLIYARFWDFSASLFGAMGKNSDLGYKEGDTPTDVNRRAEVVAALFCHMAIIRPANTRREQAILIEDVNRALEANINVPPYLRTELHYINIRTIMKVAPWTLRAHIGYQGVVNLDLRIRAICKEDVGTKLKGFASLLYNQMDELQNQGYTNQMRLFGCDEWRYWDVDELKDANAKRASIEQIHPDQVEIDIAVTMKRMQKMAAGN</sequence>
<evidence type="ECO:0000313" key="2">
    <source>
        <dbReference type="EMBL" id="KAK6359134.1"/>
    </source>
</evidence>
<feature type="region of interest" description="Disordered" evidence="1">
    <location>
        <begin position="1"/>
        <end position="36"/>
    </location>
</feature>
<organism evidence="2 3">
    <name type="scientific">Orbilia brochopaga</name>
    <dbReference type="NCBI Taxonomy" id="3140254"/>
    <lineage>
        <taxon>Eukaryota</taxon>
        <taxon>Fungi</taxon>
        <taxon>Dikarya</taxon>
        <taxon>Ascomycota</taxon>
        <taxon>Pezizomycotina</taxon>
        <taxon>Orbiliomycetes</taxon>
        <taxon>Orbiliales</taxon>
        <taxon>Orbiliaceae</taxon>
        <taxon>Orbilia</taxon>
    </lineage>
</organism>
<dbReference type="EMBL" id="JAVHNQ010000001">
    <property type="protein sequence ID" value="KAK6359134.1"/>
    <property type="molecule type" value="Genomic_DNA"/>
</dbReference>
<proteinExistence type="predicted"/>
<feature type="compositionally biased region" description="Basic and acidic residues" evidence="1">
    <location>
        <begin position="309"/>
        <end position="344"/>
    </location>
</feature>
<feature type="compositionally biased region" description="Pro residues" evidence="1">
    <location>
        <begin position="10"/>
        <end position="36"/>
    </location>
</feature>
<gene>
    <name evidence="2" type="ORF">TWF696_000300</name>
</gene>
<keyword evidence="3" id="KW-1185">Reference proteome</keyword>
<feature type="region of interest" description="Disordered" evidence="1">
    <location>
        <begin position="309"/>
        <end position="345"/>
    </location>
</feature>
<evidence type="ECO:0000313" key="3">
    <source>
        <dbReference type="Proteomes" id="UP001375240"/>
    </source>
</evidence>